<dbReference type="EMBL" id="BEZZ01046696">
    <property type="protein sequence ID" value="GCC40636.1"/>
    <property type="molecule type" value="Genomic_DNA"/>
</dbReference>
<reference evidence="2 3" key="1">
    <citation type="journal article" date="2018" name="Nat. Ecol. Evol.">
        <title>Shark genomes provide insights into elasmobranch evolution and the origin of vertebrates.</title>
        <authorList>
            <person name="Hara Y"/>
            <person name="Yamaguchi K"/>
            <person name="Onimaru K"/>
            <person name="Kadota M"/>
            <person name="Koyanagi M"/>
            <person name="Keeley SD"/>
            <person name="Tatsumi K"/>
            <person name="Tanaka K"/>
            <person name="Motone F"/>
            <person name="Kageyama Y"/>
            <person name="Nozu R"/>
            <person name="Adachi N"/>
            <person name="Nishimura O"/>
            <person name="Nakagawa R"/>
            <person name="Tanegashima C"/>
            <person name="Kiyatake I"/>
            <person name="Matsumoto R"/>
            <person name="Murakumo K"/>
            <person name="Nishida K"/>
            <person name="Terakita A"/>
            <person name="Kuratani S"/>
            <person name="Sato K"/>
            <person name="Hyodo S Kuraku.S."/>
        </authorList>
    </citation>
    <scope>NUCLEOTIDE SEQUENCE [LARGE SCALE GENOMIC DNA]</scope>
</reference>
<organism evidence="2 3">
    <name type="scientific">Chiloscyllium punctatum</name>
    <name type="common">Brownbanded bambooshark</name>
    <name type="synonym">Hemiscyllium punctatum</name>
    <dbReference type="NCBI Taxonomy" id="137246"/>
    <lineage>
        <taxon>Eukaryota</taxon>
        <taxon>Metazoa</taxon>
        <taxon>Chordata</taxon>
        <taxon>Craniata</taxon>
        <taxon>Vertebrata</taxon>
        <taxon>Chondrichthyes</taxon>
        <taxon>Elasmobranchii</taxon>
        <taxon>Galeomorphii</taxon>
        <taxon>Galeoidea</taxon>
        <taxon>Orectolobiformes</taxon>
        <taxon>Hemiscylliidae</taxon>
        <taxon>Chiloscyllium</taxon>
    </lineage>
</organism>
<proteinExistence type="predicted"/>
<name>A0A401TD99_CHIPU</name>
<evidence type="ECO:0000313" key="3">
    <source>
        <dbReference type="Proteomes" id="UP000287033"/>
    </source>
</evidence>
<dbReference type="AlphaFoldDB" id="A0A401TD99"/>
<comment type="caution">
    <text evidence="2">The sequence shown here is derived from an EMBL/GenBank/DDBJ whole genome shotgun (WGS) entry which is preliminary data.</text>
</comment>
<feature type="region of interest" description="Disordered" evidence="1">
    <location>
        <begin position="61"/>
        <end position="80"/>
    </location>
</feature>
<keyword evidence="3" id="KW-1185">Reference proteome</keyword>
<protein>
    <submittedName>
        <fullName evidence="2">Uncharacterized protein</fullName>
    </submittedName>
</protein>
<dbReference type="Proteomes" id="UP000287033">
    <property type="component" value="Unassembled WGS sequence"/>
</dbReference>
<evidence type="ECO:0000256" key="1">
    <source>
        <dbReference type="SAM" id="MobiDB-lite"/>
    </source>
</evidence>
<accession>A0A401TD99</accession>
<sequence length="80" mass="8872">MQQHFGTELAYPARAAGRAAVYSQLEPEVNEVVGPQTPRRRTAPGTSLTCPAEVAFCRNRHSQGSNKRHGNHIRMLSKLM</sequence>
<evidence type="ECO:0000313" key="2">
    <source>
        <dbReference type="EMBL" id="GCC40636.1"/>
    </source>
</evidence>
<gene>
    <name evidence="2" type="ORF">chiPu_0024817</name>
</gene>
<feature type="compositionally biased region" description="Basic residues" evidence="1">
    <location>
        <begin position="61"/>
        <end position="72"/>
    </location>
</feature>